<dbReference type="GO" id="GO:0016233">
    <property type="term" value="P:telomere capping"/>
    <property type="evidence" value="ECO:0007669"/>
    <property type="project" value="TreeGrafter"/>
</dbReference>
<dbReference type="InParanoid" id="A0A6I9TGL2"/>
<dbReference type="AlphaFoldDB" id="A0A6I9TGL2"/>
<keyword evidence="3" id="KW-0779">Telomere</keyword>
<evidence type="ECO:0000259" key="5">
    <source>
        <dbReference type="SMART" id="SM00976"/>
    </source>
</evidence>
<dbReference type="CDD" id="cd04497">
    <property type="entry name" value="hPOT1_OB1_like"/>
    <property type="match status" value="1"/>
</dbReference>
<dbReference type="Gene3D" id="2.40.50.140">
    <property type="entry name" value="Nucleic acid-binding proteins"/>
    <property type="match status" value="2"/>
</dbReference>
<dbReference type="GO" id="GO:0098505">
    <property type="term" value="F:G-rich strand telomeric DNA binding"/>
    <property type="evidence" value="ECO:0007669"/>
    <property type="project" value="TreeGrafter"/>
</dbReference>
<evidence type="ECO:0000256" key="1">
    <source>
        <dbReference type="ARBA" id="ARBA00004574"/>
    </source>
</evidence>
<dbReference type="SUPFAM" id="SSF50249">
    <property type="entry name" value="Nucleic acid-binding proteins"/>
    <property type="match status" value="2"/>
</dbReference>
<dbReference type="RefSeq" id="XP_011084150.1">
    <property type="nucleotide sequence ID" value="XM_011085848.2"/>
</dbReference>
<dbReference type="Proteomes" id="UP000504604">
    <property type="component" value="Linkage group LG1"/>
</dbReference>
<evidence type="ECO:0000313" key="7">
    <source>
        <dbReference type="RefSeq" id="XP_011084150.1"/>
    </source>
</evidence>
<protein>
    <submittedName>
        <fullName evidence="7">Protection of telomeres protein 1b</fullName>
    </submittedName>
</protein>
<dbReference type="SMART" id="SM00976">
    <property type="entry name" value="Telo_bind"/>
    <property type="match status" value="1"/>
</dbReference>
<gene>
    <name evidence="7" type="primary">LOC105166474</name>
</gene>
<proteinExistence type="predicted"/>
<evidence type="ECO:0000256" key="3">
    <source>
        <dbReference type="ARBA" id="ARBA00022895"/>
    </source>
</evidence>
<keyword evidence="6" id="KW-1185">Reference proteome</keyword>
<dbReference type="InterPro" id="IPR011564">
    <property type="entry name" value="Telomer_end-bd_POT1/Cdc13"/>
</dbReference>
<dbReference type="GO" id="GO:0000783">
    <property type="term" value="C:nuclear telomere cap complex"/>
    <property type="evidence" value="ECO:0007669"/>
    <property type="project" value="TreeGrafter"/>
</dbReference>
<dbReference type="PANTHER" id="PTHR14513:SF0">
    <property type="entry name" value="PROTECTION OF TELOMERES PROTEIN 1"/>
    <property type="match status" value="1"/>
</dbReference>
<dbReference type="InterPro" id="IPR028389">
    <property type="entry name" value="POT1"/>
</dbReference>
<dbReference type="PANTHER" id="PTHR14513">
    <property type="entry name" value="PROTECTION OF TELOMERES 1"/>
    <property type="match status" value="1"/>
</dbReference>
<dbReference type="InterPro" id="IPR057620">
    <property type="entry name" value="POT1A/B-like_OB"/>
</dbReference>
<evidence type="ECO:0000256" key="4">
    <source>
        <dbReference type="ARBA" id="ARBA00023125"/>
    </source>
</evidence>
<evidence type="ECO:0000313" key="6">
    <source>
        <dbReference type="Proteomes" id="UP000504604"/>
    </source>
</evidence>
<dbReference type="GO" id="GO:0010521">
    <property type="term" value="F:telomerase inhibitor activity"/>
    <property type="evidence" value="ECO:0007669"/>
    <property type="project" value="TreeGrafter"/>
</dbReference>
<dbReference type="Pfam" id="PF25507">
    <property type="entry name" value="OB_POT1A"/>
    <property type="match status" value="1"/>
</dbReference>
<dbReference type="InterPro" id="IPR012340">
    <property type="entry name" value="NA-bd_OB-fold"/>
</dbReference>
<dbReference type="KEGG" id="sind:105166474"/>
<dbReference type="FunCoup" id="A0A6I9TGL2">
    <property type="interactions" value="112"/>
</dbReference>
<keyword evidence="2" id="KW-0158">Chromosome</keyword>
<feature type="domain" description="Telomeric single stranded DNA binding POT1/Cdc13" evidence="5">
    <location>
        <begin position="8"/>
        <end position="145"/>
    </location>
</feature>
<dbReference type="OrthoDB" id="2186770at2759"/>
<keyword evidence="4" id="KW-0238">DNA-binding</keyword>
<sequence length="463" mass="53204">MGREDYKFMQLVDAIACINQRVNLIGVVVETSLPKSTKGTDYFCSVKIIDESRPSLGIYINFFAETMEKLPHVGSVGDIIMVAHVVVKIRGSEVYALFNKAFSSFALFEGRDHSGKELVPYQISSRYKARDQDKKFIMGLRKWLMQHKIEGLNESLQLREIKEGGHLNLLCKILHIFEVKENEWMLFVWDGTDTPPAFVEAKLEDEMENPLPLQLEPSPLSRDVLCTLPPVGTILRMIVDQGNEKIGIKFLKTNKWVKLINVKCEVRAALWHAVLMPFSKLCYLPDDDHSVIERQRSYNERIQSKWGRMPFTSFPWPSHITETEHPDVPFVSLMNILSHPEVTCKFKSVVRVVAMLPWRAEDFLSPNGIYRVRLTLEDPTARVHAFLYAEDGMKFFGNCQSVDMLTKIRNMLLGVADEDGASTLKNVPRNPPWIQCCLKSYYIDKNDIWGSRNYRIFDTTFVG</sequence>
<reference evidence="6" key="1">
    <citation type="submission" date="2024-10" db="UniProtKB">
        <authorList>
            <consortium name="RefSeq"/>
        </authorList>
    </citation>
    <scope>NUCLEOTIDE SEQUENCE [LARGE SCALE GENOMIC DNA]</scope>
    <source>
        <strain evidence="6">cv. Zhongzhi No. 13</strain>
    </source>
</reference>
<evidence type="ECO:0000256" key="2">
    <source>
        <dbReference type="ARBA" id="ARBA00022454"/>
    </source>
</evidence>
<reference evidence="7" key="2">
    <citation type="submission" date="2025-08" db="UniProtKB">
        <authorList>
            <consortium name="RefSeq"/>
        </authorList>
    </citation>
    <scope>IDENTIFICATION</scope>
</reference>
<dbReference type="GeneID" id="105166474"/>
<dbReference type="GO" id="GO:0032210">
    <property type="term" value="P:regulation of telomere maintenance via telomerase"/>
    <property type="evidence" value="ECO:0007669"/>
    <property type="project" value="TreeGrafter"/>
</dbReference>
<organism evidence="6 7">
    <name type="scientific">Sesamum indicum</name>
    <name type="common">Oriental sesame</name>
    <name type="synonym">Sesamum orientale</name>
    <dbReference type="NCBI Taxonomy" id="4182"/>
    <lineage>
        <taxon>Eukaryota</taxon>
        <taxon>Viridiplantae</taxon>
        <taxon>Streptophyta</taxon>
        <taxon>Embryophyta</taxon>
        <taxon>Tracheophyta</taxon>
        <taxon>Spermatophyta</taxon>
        <taxon>Magnoliopsida</taxon>
        <taxon>eudicotyledons</taxon>
        <taxon>Gunneridae</taxon>
        <taxon>Pentapetalae</taxon>
        <taxon>asterids</taxon>
        <taxon>lamiids</taxon>
        <taxon>Lamiales</taxon>
        <taxon>Pedaliaceae</taxon>
        <taxon>Sesamum</taxon>
    </lineage>
</organism>
<comment type="subcellular location">
    <subcellularLocation>
        <location evidence="1">Chromosome</location>
        <location evidence="1">Telomere</location>
    </subcellularLocation>
</comment>
<dbReference type="Pfam" id="PF02765">
    <property type="entry name" value="POT1"/>
    <property type="match status" value="1"/>
</dbReference>
<name>A0A6I9TGL2_SESIN</name>
<accession>A0A6I9TGL2</accession>